<feature type="compositionally biased region" description="Basic residues" evidence="1">
    <location>
        <begin position="60"/>
        <end position="74"/>
    </location>
</feature>
<name>A0A5C1ADW7_9BACT</name>
<dbReference type="AlphaFoldDB" id="A0A5C1ADW7"/>
<proteinExistence type="predicted"/>
<accession>A0A5C1ADW7</accession>
<dbReference type="EMBL" id="CP042425">
    <property type="protein sequence ID" value="QEL15902.1"/>
    <property type="molecule type" value="Genomic_DNA"/>
</dbReference>
<dbReference type="KEGG" id="lrs:PX52LOC_02838"/>
<keyword evidence="3" id="KW-1185">Reference proteome</keyword>
<gene>
    <name evidence="2" type="ORF">PX52LOC_02838</name>
</gene>
<reference evidence="3" key="1">
    <citation type="submission" date="2019-08" db="EMBL/GenBank/DDBJ databases">
        <title>Limnoglobus roseus gen. nov., sp. nov., a novel freshwater planctomycete with a giant genome from the family Gemmataceae.</title>
        <authorList>
            <person name="Kulichevskaya I.S."/>
            <person name="Naumoff D.G."/>
            <person name="Miroshnikov K."/>
            <person name="Ivanova A."/>
            <person name="Philippov D.A."/>
            <person name="Hakobyan A."/>
            <person name="Rijpstra I.C."/>
            <person name="Sinninghe Damste J.S."/>
            <person name="Liesack W."/>
            <person name="Dedysh S.N."/>
        </authorList>
    </citation>
    <scope>NUCLEOTIDE SEQUENCE [LARGE SCALE GENOMIC DNA]</scope>
    <source>
        <strain evidence="3">PX52</strain>
    </source>
</reference>
<evidence type="ECO:0000256" key="1">
    <source>
        <dbReference type="SAM" id="MobiDB-lite"/>
    </source>
</evidence>
<organism evidence="2 3">
    <name type="scientific">Limnoglobus roseus</name>
    <dbReference type="NCBI Taxonomy" id="2598579"/>
    <lineage>
        <taxon>Bacteria</taxon>
        <taxon>Pseudomonadati</taxon>
        <taxon>Planctomycetota</taxon>
        <taxon>Planctomycetia</taxon>
        <taxon>Gemmatales</taxon>
        <taxon>Gemmataceae</taxon>
        <taxon>Limnoglobus</taxon>
    </lineage>
</organism>
<sequence length="74" mass="8201">MTRDALNSADRWGIEHRRGPGDRWALLGTVGSYRQAFDWLIRFSAGGDFRIRPPGGCSRRGGRRSAGGRKANGR</sequence>
<protein>
    <submittedName>
        <fullName evidence="2">Uncharacterized protein</fullName>
    </submittedName>
</protein>
<evidence type="ECO:0000313" key="2">
    <source>
        <dbReference type="EMBL" id="QEL15902.1"/>
    </source>
</evidence>
<evidence type="ECO:0000313" key="3">
    <source>
        <dbReference type="Proteomes" id="UP000324974"/>
    </source>
</evidence>
<feature type="region of interest" description="Disordered" evidence="1">
    <location>
        <begin position="51"/>
        <end position="74"/>
    </location>
</feature>
<dbReference type="Proteomes" id="UP000324974">
    <property type="component" value="Chromosome"/>
</dbReference>
<dbReference type="RefSeq" id="WP_149110670.1">
    <property type="nucleotide sequence ID" value="NZ_CP042425.1"/>
</dbReference>